<dbReference type="NCBIfam" id="TIGR01003">
    <property type="entry name" value="PTS_HPr_family"/>
    <property type="match status" value="1"/>
</dbReference>
<evidence type="ECO:0000313" key="5">
    <source>
        <dbReference type="EMBL" id="MFC5215350.1"/>
    </source>
</evidence>
<feature type="domain" description="HPr" evidence="4">
    <location>
        <begin position="8"/>
        <end position="92"/>
    </location>
</feature>
<dbReference type="InterPro" id="IPR000032">
    <property type="entry name" value="HPr-like"/>
</dbReference>
<evidence type="ECO:0000256" key="1">
    <source>
        <dbReference type="ARBA" id="ARBA00004496"/>
    </source>
</evidence>
<dbReference type="RefSeq" id="WP_380853199.1">
    <property type="nucleotide sequence ID" value="NZ_JBHSKM010000008.1"/>
</dbReference>
<evidence type="ECO:0000313" key="6">
    <source>
        <dbReference type="Proteomes" id="UP001596263"/>
    </source>
</evidence>
<protein>
    <submittedName>
        <fullName evidence="5">HPr family phosphocarrier protein</fullName>
    </submittedName>
</protein>
<reference evidence="6" key="1">
    <citation type="journal article" date="2019" name="Int. J. Syst. Evol. Microbiol.">
        <title>The Global Catalogue of Microorganisms (GCM) 10K type strain sequencing project: providing services to taxonomists for standard genome sequencing and annotation.</title>
        <authorList>
            <consortium name="The Broad Institute Genomics Platform"/>
            <consortium name="The Broad Institute Genome Sequencing Center for Infectious Disease"/>
            <person name="Wu L."/>
            <person name="Ma J."/>
        </authorList>
    </citation>
    <scope>NUCLEOTIDE SEQUENCE [LARGE SCALE GENOMIC DNA]</scope>
    <source>
        <strain evidence="6">KCTC 42586</strain>
    </source>
</reference>
<dbReference type="SUPFAM" id="SSF55594">
    <property type="entry name" value="HPr-like"/>
    <property type="match status" value="1"/>
</dbReference>
<dbReference type="Pfam" id="PF00381">
    <property type="entry name" value="PTS-HPr"/>
    <property type="match status" value="1"/>
</dbReference>
<dbReference type="PRINTS" id="PR00107">
    <property type="entry name" value="PHOSPHOCPHPR"/>
</dbReference>
<dbReference type="InterPro" id="IPR050399">
    <property type="entry name" value="HPr"/>
</dbReference>
<accession>A0ABW0CKP7</accession>
<dbReference type="Proteomes" id="UP001596263">
    <property type="component" value="Unassembled WGS sequence"/>
</dbReference>
<comment type="subcellular location">
    <subcellularLocation>
        <location evidence="1">Cytoplasm</location>
    </subcellularLocation>
</comment>
<dbReference type="PANTHER" id="PTHR33705:SF2">
    <property type="entry name" value="PHOSPHOCARRIER PROTEIN NPR"/>
    <property type="match status" value="1"/>
</dbReference>
<keyword evidence="2" id="KW-0963">Cytoplasm</keyword>
<dbReference type="InterPro" id="IPR035895">
    <property type="entry name" value="HPr-like_sf"/>
</dbReference>
<comment type="caution">
    <text evidence="5">The sequence shown here is derived from an EMBL/GenBank/DDBJ whole genome shotgun (WGS) entry which is preliminary data.</text>
</comment>
<keyword evidence="6" id="KW-1185">Reference proteome</keyword>
<dbReference type="PANTHER" id="PTHR33705">
    <property type="entry name" value="PHOSPHOCARRIER PROTEIN HPR"/>
    <property type="match status" value="1"/>
</dbReference>
<dbReference type="CDD" id="cd00367">
    <property type="entry name" value="PTS-HPr_like"/>
    <property type="match status" value="1"/>
</dbReference>
<evidence type="ECO:0000256" key="3">
    <source>
        <dbReference type="ARBA" id="ARBA00022683"/>
    </source>
</evidence>
<name>A0ABW0CKP7_STRCD</name>
<keyword evidence="3" id="KW-0598">Phosphotransferase system</keyword>
<gene>
    <name evidence="5" type="ORF">ACFPQ9_16025</name>
</gene>
<sequence>MSASSESPSGCRVSVVLPEDLHARPAGRIATAAARFTGVVRIEHEGRSASATSVLALMALGARAGSSVHLVAEGPDATEATEALSEILTTTP</sequence>
<dbReference type="PROSITE" id="PS51350">
    <property type="entry name" value="PTS_HPR_DOM"/>
    <property type="match status" value="1"/>
</dbReference>
<evidence type="ECO:0000256" key="2">
    <source>
        <dbReference type="ARBA" id="ARBA00022490"/>
    </source>
</evidence>
<dbReference type="EMBL" id="JBHSKM010000008">
    <property type="protein sequence ID" value="MFC5215350.1"/>
    <property type="molecule type" value="Genomic_DNA"/>
</dbReference>
<evidence type="ECO:0000259" key="4">
    <source>
        <dbReference type="PROSITE" id="PS51350"/>
    </source>
</evidence>
<proteinExistence type="predicted"/>
<organism evidence="5 6">
    <name type="scientific">Streptomyces coerulescens</name>
    <dbReference type="NCBI Taxonomy" id="29304"/>
    <lineage>
        <taxon>Bacteria</taxon>
        <taxon>Bacillati</taxon>
        <taxon>Actinomycetota</taxon>
        <taxon>Actinomycetes</taxon>
        <taxon>Kitasatosporales</taxon>
        <taxon>Streptomycetaceae</taxon>
        <taxon>Streptomyces</taxon>
    </lineage>
</organism>
<dbReference type="Gene3D" id="3.30.1340.10">
    <property type="entry name" value="HPr-like"/>
    <property type="match status" value="1"/>
</dbReference>